<proteinExistence type="predicted"/>
<accession>A0ACC2IL27</accession>
<reference evidence="1" key="1">
    <citation type="submission" date="2022-11" db="EMBL/GenBank/DDBJ databases">
        <title>Genome Sequence of Boeremia exigua.</title>
        <authorList>
            <person name="Buettner E."/>
        </authorList>
    </citation>
    <scope>NUCLEOTIDE SEQUENCE</scope>
    <source>
        <strain evidence="1">CU02</strain>
    </source>
</reference>
<protein>
    <submittedName>
        <fullName evidence="1">Uncharacterized protein</fullName>
    </submittedName>
</protein>
<organism evidence="1 2">
    <name type="scientific">Boeremia exigua</name>
    <dbReference type="NCBI Taxonomy" id="749465"/>
    <lineage>
        <taxon>Eukaryota</taxon>
        <taxon>Fungi</taxon>
        <taxon>Dikarya</taxon>
        <taxon>Ascomycota</taxon>
        <taxon>Pezizomycotina</taxon>
        <taxon>Dothideomycetes</taxon>
        <taxon>Pleosporomycetidae</taxon>
        <taxon>Pleosporales</taxon>
        <taxon>Pleosporineae</taxon>
        <taxon>Didymellaceae</taxon>
        <taxon>Boeremia</taxon>
    </lineage>
</organism>
<name>A0ACC2IL27_9PLEO</name>
<dbReference type="EMBL" id="JAPHNI010000122">
    <property type="protein sequence ID" value="KAJ8115779.1"/>
    <property type="molecule type" value="Genomic_DNA"/>
</dbReference>
<keyword evidence="2" id="KW-1185">Reference proteome</keyword>
<evidence type="ECO:0000313" key="2">
    <source>
        <dbReference type="Proteomes" id="UP001153331"/>
    </source>
</evidence>
<comment type="caution">
    <text evidence="1">The sequence shown here is derived from an EMBL/GenBank/DDBJ whole genome shotgun (WGS) entry which is preliminary data.</text>
</comment>
<gene>
    <name evidence="1" type="ORF">OPT61_g2650</name>
</gene>
<sequence>MQNDESSHVLFTELLEVRDMFEWPSKLPAPQLSTSSPLEAFWVLLDFYMEVHEAADLYGQCMVAGMDKLLDPTVHKPPMTLSNNEHTRFACGLWVLKIFHQVRSKLNNSPWLFNRHCAYAFVQNLRPWQINQVLTLEEKIDCAEHPSLSYVGPTDLGIFELLVDTKYVRKLFAEWHARTRRPFGNFHSFSDAVDEFQLQRWNHRAALVDTEHLSMPPSVATQLQGHTWGPSKSGLNASVINTEAWQWICRAQGLFFWDYFRLAHWQIVDVDELIAASKSARQQDLSSQSTQNYSTLRSRRPSASARTMERQIIEWTRSSDASALERCIKRP</sequence>
<evidence type="ECO:0000313" key="1">
    <source>
        <dbReference type="EMBL" id="KAJ8115779.1"/>
    </source>
</evidence>
<dbReference type="Proteomes" id="UP001153331">
    <property type="component" value="Unassembled WGS sequence"/>
</dbReference>